<evidence type="ECO:0000313" key="2">
    <source>
        <dbReference type="Proteomes" id="UP001374535"/>
    </source>
</evidence>
<sequence>MVAVEDLGGSGKKQRRTVVEVEVEVDLICATKGTEAWLKKLKNTLTTFVPTYDGNMAKLVEGHRRYVFTLVGCSLVLENTLCTRARKKVEIEDIKENLGVRREVPTFIFALSIVLEKMVPLYGWREMLKA</sequence>
<accession>A0AAQ3NWV2</accession>
<gene>
    <name evidence="1" type="ORF">V8G54_009264</name>
</gene>
<dbReference type="Proteomes" id="UP001374535">
    <property type="component" value="Chromosome 3"/>
</dbReference>
<keyword evidence="2" id="KW-1185">Reference proteome</keyword>
<organism evidence="1 2">
    <name type="scientific">Vigna mungo</name>
    <name type="common">Black gram</name>
    <name type="synonym">Phaseolus mungo</name>
    <dbReference type="NCBI Taxonomy" id="3915"/>
    <lineage>
        <taxon>Eukaryota</taxon>
        <taxon>Viridiplantae</taxon>
        <taxon>Streptophyta</taxon>
        <taxon>Embryophyta</taxon>
        <taxon>Tracheophyta</taxon>
        <taxon>Spermatophyta</taxon>
        <taxon>Magnoliopsida</taxon>
        <taxon>eudicotyledons</taxon>
        <taxon>Gunneridae</taxon>
        <taxon>Pentapetalae</taxon>
        <taxon>rosids</taxon>
        <taxon>fabids</taxon>
        <taxon>Fabales</taxon>
        <taxon>Fabaceae</taxon>
        <taxon>Papilionoideae</taxon>
        <taxon>50 kb inversion clade</taxon>
        <taxon>NPAAA clade</taxon>
        <taxon>indigoferoid/millettioid clade</taxon>
        <taxon>Phaseoleae</taxon>
        <taxon>Vigna</taxon>
    </lineage>
</organism>
<evidence type="ECO:0000313" key="1">
    <source>
        <dbReference type="EMBL" id="WVZ16282.1"/>
    </source>
</evidence>
<protein>
    <submittedName>
        <fullName evidence="1">Uncharacterized protein</fullName>
    </submittedName>
</protein>
<proteinExistence type="predicted"/>
<reference evidence="1 2" key="1">
    <citation type="journal article" date="2023" name="Life. Sci Alliance">
        <title>Evolutionary insights into 3D genome organization and epigenetic landscape of Vigna mungo.</title>
        <authorList>
            <person name="Junaid A."/>
            <person name="Singh B."/>
            <person name="Bhatia S."/>
        </authorList>
    </citation>
    <scope>NUCLEOTIDE SEQUENCE [LARGE SCALE GENOMIC DNA]</scope>
    <source>
        <strain evidence="1">Urdbean</strain>
    </source>
</reference>
<name>A0AAQ3NWV2_VIGMU</name>
<dbReference type="EMBL" id="CP144698">
    <property type="protein sequence ID" value="WVZ16282.1"/>
    <property type="molecule type" value="Genomic_DNA"/>
</dbReference>
<dbReference type="AlphaFoldDB" id="A0AAQ3NWV2"/>